<keyword evidence="3" id="KW-1185">Reference proteome</keyword>
<dbReference type="EMBL" id="CAMAPF010000127">
    <property type="protein sequence ID" value="CAH9104337.1"/>
    <property type="molecule type" value="Genomic_DNA"/>
</dbReference>
<dbReference type="EMBL" id="CAMAPF010001049">
    <property type="protein sequence ID" value="CAH9143235.1"/>
    <property type="molecule type" value="Genomic_DNA"/>
</dbReference>
<proteinExistence type="predicted"/>
<accession>A0AAV0G5P8</accession>
<name>A0AAV0G5P8_9ASTE</name>
<sequence length="112" mass="12619">MKMFDCLCITLLSRPCVPSDCFEFVFYAATMVVKLLLNNHAGFKLLLNNHAGFKLLLNNHAGFKLLLNNHAGFKLLLNNHGCEERNTYLFSVHVSSISKFPMASYIVNPRGV</sequence>
<organism evidence="2 3">
    <name type="scientific">Cuscuta epithymum</name>
    <dbReference type="NCBI Taxonomy" id="186058"/>
    <lineage>
        <taxon>Eukaryota</taxon>
        <taxon>Viridiplantae</taxon>
        <taxon>Streptophyta</taxon>
        <taxon>Embryophyta</taxon>
        <taxon>Tracheophyta</taxon>
        <taxon>Spermatophyta</taxon>
        <taxon>Magnoliopsida</taxon>
        <taxon>eudicotyledons</taxon>
        <taxon>Gunneridae</taxon>
        <taxon>Pentapetalae</taxon>
        <taxon>asterids</taxon>
        <taxon>lamiids</taxon>
        <taxon>Solanales</taxon>
        <taxon>Convolvulaceae</taxon>
        <taxon>Cuscuteae</taxon>
        <taxon>Cuscuta</taxon>
        <taxon>Cuscuta subgen. Cuscuta</taxon>
    </lineage>
</organism>
<evidence type="ECO:0000313" key="3">
    <source>
        <dbReference type="Proteomes" id="UP001152523"/>
    </source>
</evidence>
<protein>
    <submittedName>
        <fullName evidence="2">Uncharacterized protein</fullName>
    </submittedName>
</protein>
<comment type="caution">
    <text evidence="2">The sequence shown here is derived from an EMBL/GenBank/DDBJ whole genome shotgun (WGS) entry which is preliminary data.</text>
</comment>
<reference evidence="2" key="1">
    <citation type="submission" date="2022-07" db="EMBL/GenBank/DDBJ databases">
        <authorList>
            <person name="Macas J."/>
            <person name="Novak P."/>
            <person name="Neumann P."/>
        </authorList>
    </citation>
    <scope>NUCLEOTIDE SEQUENCE</scope>
</reference>
<evidence type="ECO:0000313" key="2">
    <source>
        <dbReference type="EMBL" id="CAH9143235.1"/>
    </source>
</evidence>
<evidence type="ECO:0000313" key="1">
    <source>
        <dbReference type="EMBL" id="CAH9104337.1"/>
    </source>
</evidence>
<gene>
    <name evidence="1" type="ORF">CEPIT_LOCUS16752</name>
    <name evidence="2" type="ORF">CEPIT_LOCUS40516</name>
</gene>
<dbReference type="Proteomes" id="UP001152523">
    <property type="component" value="Unassembled WGS sequence"/>
</dbReference>
<dbReference type="AlphaFoldDB" id="A0AAV0G5P8"/>